<dbReference type="InterPro" id="IPR019554">
    <property type="entry name" value="Soluble_ligand-bd"/>
</dbReference>
<evidence type="ECO:0000256" key="2">
    <source>
        <dbReference type="ARBA" id="ARBA00009450"/>
    </source>
</evidence>
<evidence type="ECO:0000256" key="7">
    <source>
        <dbReference type="ARBA" id="ARBA00022729"/>
    </source>
</evidence>
<evidence type="ECO:0000313" key="21">
    <source>
        <dbReference type="Proteomes" id="UP000003676"/>
    </source>
</evidence>
<evidence type="ECO:0000256" key="9">
    <source>
        <dbReference type="ARBA" id="ARBA00023065"/>
    </source>
</evidence>
<keyword evidence="11" id="KW-0472">Membrane</keyword>
<feature type="domain" description="SLBB" evidence="19">
    <location>
        <begin position="230"/>
        <end position="306"/>
    </location>
</feature>
<keyword evidence="13" id="KW-0998">Cell outer membrane</keyword>
<feature type="chain" id="PRO_5002849381" evidence="16">
    <location>
        <begin position="25"/>
        <end position="623"/>
    </location>
</feature>
<evidence type="ECO:0000259" key="19">
    <source>
        <dbReference type="Pfam" id="PF22461"/>
    </source>
</evidence>
<evidence type="ECO:0000256" key="4">
    <source>
        <dbReference type="ARBA" id="ARBA00022452"/>
    </source>
</evidence>
<evidence type="ECO:0000313" key="20">
    <source>
        <dbReference type="EMBL" id="EEB33495.1"/>
    </source>
</evidence>
<dbReference type="GO" id="GO:0046930">
    <property type="term" value="C:pore complex"/>
    <property type="evidence" value="ECO:0007669"/>
    <property type="project" value="UniProtKB-KW"/>
</dbReference>
<evidence type="ECO:0000256" key="15">
    <source>
        <dbReference type="SAM" id="MobiDB-lite"/>
    </source>
</evidence>
<comment type="similarity">
    <text evidence="2">Belongs to the BexD/CtrA/VexA family.</text>
</comment>
<dbReference type="EMBL" id="ABXU01000041">
    <property type="protein sequence ID" value="EEB33495.1"/>
    <property type="molecule type" value="Genomic_DNA"/>
</dbReference>
<dbReference type="PANTHER" id="PTHR33619">
    <property type="entry name" value="POLYSACCHARIDE EXPORT PROTEIN GFCE-RELATED"/>
    <property type="match status" value="1"/>
</dbReference>
<dbReference type="InterPro" id="IPR054765">
    <property type="entry name" value="SLBB_dom"/>
</dbReference>
<dbReference type="Pfam" id="PF10531">
    <property type="entry name" value="SLBB"/>
    <property type="match status" value="1"/>
</dbReference>
<feature type="signal peptide" evidence="16">
    <location>
        <begin position="1"/>
        <end position="24"/>
    </location>
</feature>
<evidence type="ECO:0000256" key="5">
    <source>
        <dbReference type="ARBA" id="ARBA00022597"/>
    </source>
</evidence>
<keyword evidence="4" id="KW-1134">Transmembrane beta strand</keyword>
<dbReference type="GO" id="GO:0015288">
    <property type="term" value="F:porin activity"/>
    <property type="evidence" value="ECO:0007669"/>
    <property type="project" value="UniProtKB-KW"/>
</dbReference>
<feature type="compositionally biased region" description="Polar residues" evidence="15">
    <location>
        <begin position="43"/>
        <end position="57"/>
    </location>
</feature>
<feature type="domain" description="Polysaccharide export protein N-terminal" evidence="17">
    <location>
        <begin position="149"/>
        <end position="221"/>
    </location>
</feature>
<evidence type="ECO:0000259" key="17">
    <source>
        <dbReference type="Pfam" id="PF02563"/>
    </source>
</evidence>
<keyword evidence="7 16" id="KW-0732">Signal</keyword>
<dbReference type="HOGENOM" id="CLU_036993_0_0_7"/>
<keyword evidence="9" id="KW-0406">Ion transport</keyword>
<evidence type="ECO:0000256" key="10">
    <source>
        <dbReference type="ARBA" id="ARBA00023114"/>
    </source>
</evidence>
<reference evidence="20 21" key="1">
    <citation type="submission" date="2008-10" db="EMBL/GenBank/DDBJ databases">
        <title>Draft genome sequence of Desulvovibrio piger (ATCC 29098).</title>
        <authorList>
            <person name="Sudarsanam P."/>
            <person name="Ley R."/>
            <person name="Guruge J."/>
            <person name="Turnbaugh P.J."/>
            <person name="Mahowald M."/>
            <person name="Liep D."/>
            <person name="Gordon J."/>
        </authorList>
    </citation>
    <scope>NUCLEOTIDE SEQUENCE [LARGE SCALE GENOMIC DNA]</scope>
    <source>
        <strain evidence="20 21">ATCC 29098</strain>
    </source>
</reference>
<evidence type="ECO:0000256" key="1">
    <source>
        <dbReference type="ARBA" id="ARBA00004571"/>
    </source>
</evidence>
<evidence type="ECO:0000256" key="16">
    <source>
        <dbReference type="SAM" id="SignalP"/>
    </source>
</evidence>
<proteinExistence type="inferred from homology"/>
<keyword evidence="5" id="KW-0762">Sugar transport</keyword>
<protein>
    <submittedName>
        <fullName evidence="20">Polysaccharide biosynthesis/export protein</fullName>
    </submittedName>
</protein>
<comment type="subcellular location">
    <subcellularLocation>
        <location evidence="1">Cell outer membrane</location>
        <topology evidence="1">Multi-pass membrane protein</topology>
    </subcellularLocation>
</comment>
<dbReference type="InterPro" id="IPR049712">
    <property type="entry name" value="Poly_export"/>
</dbReference>
<keyword evidence="8" id="KW-0625">Polysaccharide transport</keyword>
<evidence type="ECO:0000256" key="14">
    <source>
        <dbReference type="ARBA" id="ARBA00023288"/>
    </source>
</evidence>
<dbReference type="GO" id="GO:0015159">
    <property type="term" value="F:polysaccharide transmembrane transporter activity"/>
    <property type="evidence" value="ECO:0007669"/>
    <property type="project" value="InterPro"/>
</dbReference>
<reference evidence="20 21" key="2">
    <citation type="submission" date="2008-10" db="EMBL/GenBank/DDBJ databases">
        <authorList>
            <person name="Fulton L."/>
            <person name="Clifton S."/>
            <person name="Fulton B."/>
            <person name="Xu J."/>
            <person name="Minx P."/>
            <person name="Pepin K.H."/>
            <person name="Johnson M."/>
            <person name="Bhonagiri V."/>
            <person name="Nash W.E."/>
            <person name="Mardis E.R."/>
            <person name="Wilson R.K."/>
        </authorList>
    </citation>
    <scope>NUCLEOTIDE SEQUENCE [LARGE SCALE GENOMIC DNA]</scope>
    <source>
        <strain evidence="20 21">ATCC 29098</strain>
    </source>
</reference>
<keyword evidence="10" id="KW-0626">Porin</keyword>
<dbReference type="GO" id="GO:0006811">
    <property type="term" value="P:monoatomic ion transport"/>
    <property type="evidence" value="ECO:0007669"/>
    <property type="project" value="UniProtKB-KW"/>
</dbReference>
<dbReference type="Gene3D" id="3.30.1950.10">
    <property type="entry name" value="wza like domain"/>
    <property type="match status" value="1"/>
</dbReference>
<accession>B6WU55</accession>
<feature type="region of interest" description="Disordered" evidence="15">
    <location>
        <begin position="41"/>
        <end position="60"/>
    </location>
</feature>
<dbReference type="Pfam" id="PF02563">
    <property type="entry name" value="Poly_export"/>
    <property type="match status" value="1"/>
</dbReference>
<keyword evidence="6" id="KW-0812">Transmembrane</keyword>
<dbReference type="eggNOG" id="COG1596">
    <property type="taxonomic scope" value="Bacteria"/>
</dbReference>
<keyword evidence="3" id="KW-0813">Transport</keyword>
<keyword evidence="14" id="KW-0449">Lipoprotein</keyword>
<evidence type="ECO:0000256" key="12">
    <source>
        <dbReference type="ARBA" id="ARBA00023139"/>
    </source>
</evidence>
<keyword evidence="12" id="KW-0564">Palmitate</keyword>
<evidence type="ECO:0000256" key="8">
    <source>
        <dbReference type="ARBA" id="ARBA00023047"/>
    </source>
</evidence>
<evidence type="ECO:0000256" key="13">
    <source>
        <dbReference type="ARBA" id="ARBA00023237"/>
    </source>
</evidence>
<evidence type="ECO:0000256" key="3">
    <source>
        <dbReference type="ARBA" id="ARBA00022448"/>
    </source>
</evidence>
<dbReference type="GO" id="GO:0009279">
    <property type="term" value="C:cell outer membrane"/>
    <property type="evidence" value="ECO:0007669"/>
    <property type="project" value="UniProtKB-SubCell"/>
</dbReference>
<dbReference type="Gene3D" id="3.10.560.10">
    <property type="entry name" value="Outer membrane lipoprotein wza domain like"/>
    <property type="match status" value="2"/>
</dbReference>
<name>B6WU55_9BACT</name>
<dbReference type="InterPro" id="IPR003715">
    <property type="entry name" value="Poly_export_N"/>
</dbReference>
<dbReference type="Pfam" id="PF22461">
    <property type="entry name" value="SLBB_2"/>
    <property type="match status" value="1"/>
</dbReference>
<dbReference type="OrthoDB" id="9815244at2"/>
<dbReference type="AlphaFoldDB" id="B6WU55"/>
<dbReference type="Proteomes" id="UP000003676">
    <property type="component" value="Unassembled WGS sequence"/>
</dbReference>
<evidence type="ECO:0000256" key="11">
    <source>
        <dbReference type="ARBA" id="ARBA00023136"/>
    </source>
</evidence>
<gene>
    <name evidence="20" type="ORF">DESPIG_01613</name>
</gene>
<sequence>MKYLSLSCAVMLAALLVMSPCAQAYSTDTVRKQALMGGLSDGVSKQQQTSANSSNGNAVPAAAGVKATGTGMQNMDAMYPQNGKPSGSTVNNAQQAAPYRPPLRQPVPLQAPPAWAQTTYPTPLVEGLLPYGASLFRGNFANTYQEGLQPQYIISPGDRIMLRAWGAFTYDDILVVDQQGNIFVPEVGPISVGGLSNAQLQGTIKNQISSVFTSNVQIYTNLMSSQPVAVFVTGHVLNPGRYAGGQQDSILYYLDRAGGIAPERGSFRHIVVKRGKRVVANIDLYDFLTNGDLPKVQLQDGDVILVRDRGMGIAATGLIRQPAFYEFDPGKVSGASLVKVAWPLPSASHVSVSGTRNGSEYHTYMTMAEFRSFTLHDEDIVEFHADTPGNTIMVGATGAILGNSRFPVVKGTTLRQLLQYIQVDANLASIEAIYLRRQSVAEQQKKTIQDSLIRLEQRALTATSQSVDEANIRIKEAELIQDFVQRASKIEPDGVVVVCRKGQINDLILEEGDIVYVPQKSGVVQVAGEVTMPKAVVYNEHLKLKDYINSAGGYTDRADASSVLVLKPNGEVGPIASLGVGPGDQIMVLPAYDSKAVQSIKDIVQIIYQLAVSAGVVLVPFWS</sequence>
<evidence type="ECO:0000259" key="18">
    <source>
        <dbReference type="Pfam" id="PF10531"/>
    </source>
</evidence>
<organism evidence="20 21">
    <name type="scientific">Desulfovibrio piger ATCC 29098</name>
    <dbReference type="NCBI Taxonomy" id="411464"/>
    <lineage>
        <taxon>Bacteria</taxon>
        <taxon>Pseudomonadati</taxon>
        <taxon>Thermodesulfobacteriota</taxon>
        <taxon>Desulfovibrionia</taxon>
        <taxon>Desulfovibrionales</taxon>
        <taxon>Desulfovibrionaceae</taxon>
        <taxon>Desulfovibrio</taxon>
    </lineage>
</organism>
<evidence type="ECO:0000256" key="6">
    <source>
        <dbReference type="ARBA" id="ARBA00022692"/>
    </source>
</evidence>
<comment type="caution">
    <text evidence="20">The sequence shown here is derived from an EMBL/GenBank/DDBJ whole genome shotgun (WGS) entry which is preliminary data.</text>
</comment>
<feature type="domain" description="Soluble ligand binding" evidence="18">
    <location>
        <begin position="523"/>
        <end position="575"/>
    </location>
</feature>
<dbReference type="PANTHER" id="PTHR33619:SF3">
    <property type="entry name" value="POLYSACCHARIDE EXPORT PROTEIN GFCE-RELATED"/>
    <property type="match status" value="1"/>
</dbReference>